<evidence type="ECO:0000256" key="2">
    <source>
        <dbReference type="SAM" id="MobiDB-lite"/>
    </source>
</evidence>
<dbReference type="PANTHER" id="PTHR31126">
    <property type="entry name" value="TYROSINE-PROTEIN PHOSPHATASE"/>
    <property type="match status" value="1"/>
</dbReference>
<keyword evidence="1" id="KW-0378">Hydrolase</keyword>
<dbReference type="GO" id="GO:0016791">
    <property type="term" value="F:phosphatase activity"/>
    <property type="evidence" value="ECO:0007669"/>
    <property type="project" value="InterPro"/>
</dbReference>
<organism evidence="3 4">
    <name type="scientific">Jimgerdemannia flammicorona</name>
    <dbReference type="NCBI Taxonomy" id="994334"/>
    <lineage>
        <taxon>Eukaryota</taxon>
        <taxon>Fungi</taxon>
        <taxon>Fungi incertae sedis</taxon>
        <taxon>Mucoromycota</taxon>
        <taxon>Mucoromycotina</taxon>
        <taxon>Endogonomycetes</taxon>
        <taxon>Endogonales</taxon>
        <taxon>Endogonaceae</taxon>
        <taxon>Jimgerdemannia</taxon>
    </lineage>
</organism>
<sequence length="262" mass="29829">MRADRSPSTNGDSKSHHHQVSPRLSITKDTADFGRHPSIPTISALSISRPNNVLYSQSMPVPMPPPLAHAPLTLSSSSFTSSSLPSSLPWNEEKEGVPIYEVLIPPDNFNMVSKHIYRSSFPKKKNFAFLKKLGLKSMLTLILEDYPEQNMKFLQDNDIKFLQFGIAGNKHRTGCLVGCLRKLQHWSHTSIFDEYRRFSHPKSRSMDQQFIELFDTRQVWRLVDGRWMPDWPMLGDSPFPTLSHTIEMSGKEPNDDEDSGTS</sequence>
<accession>A0A433QN93</accession>
<dbReference type="Gene3D" id="3.90.190.10">
    <property type="entry name" value="Protein tyrosine phosphatase superfamily"/>
    <property type="match status" value="2"/>
</dbReference>
<feature type="compositionally biased region" description="Polar residues" evidence="2">
    <location>
        <begin position="1"/>
        <end position="12"/>
    </location>
</feature>
<protein>
    <submittedName>
        <fullName evidence="3">Protein-tyrosine phosphatase-like protein</fullName>
    </submittedName>
</protein>
<evidence type="ECO:0000313" key="4">
    <source>
        <dbReference type="Proteomes" id="UP000274822"/>
    </source>
</evidence>
<keyword evidence="4" id="KW-1185">Reference proteome</keyword>
<dbReference type="InterPro" id="IPR004861">
    <property type="entry name" value="Siw14-like"/>
</dbReference>
<gene>
    <name evidence="3" type="ORF">BC938DRAFT_478173</name>
</gene>
<evidence type="ECO:0000313" key="3">
    <source>
        <dbReference type="EMBL" id="RUS31256.1"/>
    </source>
</evidence>
<feature type="region of interest" description="Disordered" evidence="2">
    <location>
        <begin position="1"/>
        <end position="32"/>
    </location>
</feature>
<dbReference type="EMBL" id="RBNJ01003124">
    <property type="protein sequence ID" value="RUS31256.1"/>
    <property type="molecule type" value="Genomic_DNA"/>
</dbReference>
<dbReference type="Proteomes" id="UP000274822">
    <property type="component" value="Unassembled WGS sequence"/>
</dbReference>
<feature type="region of interest" description="Disordered" evidence="2">
    <location>
        <begin position="242"/>
        <end position="262"/>
    </location>
</feature>
<dbReference type="InterPro" id="IPR029021">
    <property type="entry name" value="Prot-tyrosine_phosphatase-like"/>
</dbReference>
<dbReference type="GO" id="GO:0005737">
    <property type="term" value="C:cytoplasm"/>
    <property type="evidence" value="ECO:0007669"/>
    <property type="project" value="TreeGrafter"/>
</dbReference>
<dbReference type="SUPFAM" id="SSF52799">
    <property type="entry name" value="(Phosphotyrosine protein) phosphatases II"/>
    <property type="match status" value="1"/>
</dbReference>
<dbReference type="GO" id="GO:0052840">
    <property type="term" value="F:inositol diphosphate tetrakisphosphate diphosphatase activity"/>
    <property type="evidence" value="ECO:0007669"/>
    <property type="project" value="TreeGrafter"/>
</dbReference>
<dbReference type="PRINTS" id="PR01911">
    <property type="entry name" value="PFDSPHPHTASE"/>
</dbReference>
<comment type="caution">
    <text evidence="3">The sequence shown here is derived from an EMBL/GenBank/DDBJ whole genome shotgun (WGS) entry which is preliminary data.</text>
</comment>
<proteinExistence type="predicted"/>
<reference evidence="3 4" key="1">
    <citation type="journal article" date="2018" name="New Phytol.">
        <title>Phylogenomics of Endogonaceae and evolution of mycorrhizas within Mucoromycota.</title>
        <authorList>
            <person name="Chang Y."/>
            <person name="Desiro A."/>
            <person name="Na H."/>
            <person name="Sandor L."/>
            <person name="Lipzen A."/>
            <person name="Clum A."/>
            <person name="Barry K."/>
            <person name="Grigoriev I.V."/>
            <person name="Martin F.M."/>
            <person name="Stajich J.E."/>
            <person name="Smith M.E."/>
            <person name="Bonito G."/>
            <person name="Spatafora J.W."/>
        </authorList>
    </citation>
    <scope>NUCLEOTIDE SEQUENCE [LARGE SCALE GENOMIC DNA]</scope>
    <source>
        <strain evidence="3 4">AD002</strain>
    </source>
</reference>
<dbReference type="AlphaFoldDB" id="A0A433QN93"/>
<dbReference type="Pfam" id="PF03162">
    <property type="entry name" value="Y_phosphatase2"/>
    <property type="match status" value="1"/>
</dbReference>
<dbReference type="InterPro" id="IPR020428">
    <property type="entry name" value="PFA-DSPs"/>
</dbReference>
<name>A0A433QN93_9FUNG</name>
<evidence type="ECO:0000256" key="1">
    <source>
        <dbReference type="ARBA" id="ARBA00022801"/>
    </source>
</evidence>
<dbReference type="PANTHER" id="PTHR31126:SF48">
    <property type="entry name" value="INOSITOL PHOSPHATASE SIW14"/>
    <property type="match status" value="1"/>
</dbReference>